<dbReference type="GO" id="GO:0006351">
    <property type="term" value="P:DNA-templated transcription"/>
    <property type="evidence" value="ECO:0007669"/>
    <property type="project" value="InterPro"/>
</dbReference>
<keyword evidence="2" id="KW-0479">Metal-binding</keyword>
<feature type="compositionally biased region" description="Low complexity" evidence="4">
    <location>
        <begin position="95"/>
        <end position="109"/>
    </location>
</feature>
<organism evidence="7 8">
    <name type="scientific">Tilletia caries</name>
    <name type="common">wheat bunt fungus</name>
    <dbReference type="NCBI Taxonomy" id="13290"/>
    <lineage>
        <taxon>Eukaryota</taxon>
        <taxon>Fungi</taxon>
        <taxon>Dikarya</taxon>
        <taxon>Basidiomycota</taxon>
        <taxon>Ustilaginomycotina</taxon>
        <taxon>Exobasidiomycetes</taxon>
        <taxon>Tilletiales</taxon>
        <taxon>Tilletiaceae</taxon>
        <taxon>Tilletia</taxon>
    </lineage>
</organism>
<evidence type="ECO:0000256" key="3">
    <source>
        <dbReference type="ARBA" id="ARBA00023242"/>
    </source>
</evidence>
<evidence type="ECO:0000313" key="6">
    <source>
        <dbReference type="EMBL" id="CAD6931155.1"/>
    </source>
</evidence>
<dbReference type="InterPro" id="IPR001138">
    <property type="entry name" value="Zn2Cys6_DnaBD"/>
</dbReference>
<gene>
    <name evidence="7" type="ORF">A4X03_0g4149</name>
    <name evidence="6" type="ORF">JKIAZH3_G132</name>
</gene>
<dbReference type="Pfam" id="PF04082">
    <property type="entry name" value="Fungal_trans"/>
    <property type="match status" value="1"/>
</dbReference>
<feature type="domain" description="Zn(2)-C6 fungal-type" evidence="5">
    <location>
        <begin position="41"/>
        <end position="71"/>
    </location>
</feature>
<dbReference type="SUPFAM" id="SSF57701">
    <property type="entry name" value="Zn2/Cys6 DNA-binding domain"/>
    <property type="match status" value="1"/>
</dbReference>
<dbReference type="PROSITE" id="PS00463">
    <property type="entry name" value="ZN2_CY6_FUNGAL_1"/>
    <property type="match status" value="1"/>
</dbReference>
<feature type="compositionally biased region" description="Polar residues" evidence="4">
    <location>
        <begin position="7"/>
        <end position="20"/>
    </location>
</feature>
<dbReference type="GO" id="GO:0008270">
    <property type="term" value="F:zinc ion binding"/>
    <property type="evidence" value="ECO:0007669"/>
    <property type="project" value="InterPro"/>
</dbReference>
<feature type="compositionally biased region" description="Polar residues" evidence="4">
    <location>
        <begin position="679"/>
        <end position="708"/>
    </location>
</feature>
<feature type="compositionally biased region" description="Polar residues" evidence="4">
    <location>
        <begin position="110"/>
        <end position="125"/>
    </location>
</feature>
<dbReference type="Proteomes" id="UP000836402">
    <property type="component" value="Unassembled WGS sequence"/>
</dbReference>
<dbReference type="Proteomes" id="UP000077671">
    <property type="component" value="Unassembled WGS sequence"/>
</dbReference>
<evidence type="ECO:0000256" key="4">
    <source>
        <dbReference type="SAM" id="MobiDB-lite"/>
    </source>
</evidence>
<sequence length="902" mass="98655">MAELSFAQPSRPQKRTSQGDASLDDSDRPKQTIKRNRKITSCFQCREKKQKCNRAHPVCGECAAANGECTYVSTIEEVEALRSKRVQSSDGAILSEAGEASSSARSTSTPNDLGTDSIPRSSASTVFGGNITEARSTMEPLTDSDLFCTGPSTSAGLLQMALNHQNNGLVSDVRVRAVRAEAVAQVLTAITMDIPPLDAVRELLNIFHTRVAWFCDAAIPDLFWPRIEPLLDWWYAGRQGLPADPVLLPLLATMLAIGLQAKRTSDPNIPQDWGPNHVIVEGCSSEGTLLLSASMMTTMLQMHCPASWAIAYSAPLDLVRVCLLRALWQLAEHNLQLASTLIASTIKLAQSAGLHRDPVHWKGIHLEETYIRRNLWQNVCFLEIFISNRLGQPPGLVVNRSDTSIPDGPADLERLFAKLPPDSLAGKPPPPPPRSWSEYHTHRFRVAQLLLEQNSCYFGIKPPSKEIISQLSPKYEAWREALPDILSFTSDTVETESITGHLDERDEGDDTLFFQRKMLELIFLHGQTSIRRPFLEADLARNEQTRPVLERCLSSSKRMVKLVLQVMSRNPPYLILNIMTLHLFNASVILAAYAQPNEPSDKMLFLILQTALEQMSTIASTPRWHAVARQAGTYIQTIKQLMSVARQRAQAAADTKVQSDGVRQQGQQERSQGQFPSIRATTTVQRQDDGTSTSTGWPETQWGNNHQLGNFAPPSTHPQVSLSGPPTSALALGTMGSYGTQALRHTNPHPQLEPIDRVDPSGFHPTCGSFGRCFGMCQNPGRTGATGGCGSSTCPQLDETTLRGGPSGFSLEWLALLNNNDSAIFEADRPLMAPSLPNAFASTAVPEIDSLLQSNGGASDNPQMALDALGFLRYCDPLMGPPGPPPSNVAAMFPKINLQGPN</sequence>
<dbReference type="GO" id="GO:0003677">
    <property type="term" value="F:DNA binding"/>
    <property type="evidence" value="ECO:0007669"/>
    <property type="project" value="InterPro"/>
</dbReference>
<reference evidence="7" key="2">
    <citation type="journal article" date="2019" name="IMA Fungus">
        <title>Genome sequencing and comparison of five Tilletia species to identify candidate genes for the detection of regulated species infecting wheat.</title>
        <authorList>
            <person name="Nguyen H.D.T."/>
            <person name="Sultana T."/>
            <person name="Kesanakurti P."/>
            <person name="Hambleton S."/>
        </authorList>
    </citation>
    <scope>NUCLEOTIDE SEQUENCE</scope>
    <source>
        <strain evidence="7">DAOMC 238032</strain>
    </source>
</reference>
<protein>
    <recommendedName>
        <fullName evidence="5">Zn(2)-C6 fungal-type domain-containing protein</fullName>
    </recommendedName>
</protein>
<dbReference type="SMART" id="SM00906">
    <property type="entry name" value="Fungal_trans"/>
    <property type="match status" value="1"/>
</dbReference>
<evidence type="ECO:0000256" key="1">
    <source>
        <dbReference type="ARBA" id="ARBA00004123"/>
    </source>
</evidence>
<dbReference type="CDD" id="cd00067">
    <property type="entry name" value="GAL4"/>
    <property type="match status" value="1"/>
</dbReference>
<dbReference type="PANTHER" id="PTHR31001:SF56">
    <property type="entry name" value="ZN(2)-C6 FUNGAL-TYPE DOMAIN-CONTAINING PROTEIN"/>
    <property type="match status" value="1"/>
</dbReference>
<comment type="caution">
    <text evidence="7">The sequence shown here is derived from an EMBL/GenBank/DDBJ whole genome shotgun (WGS) entry which is preliminary data.</text>
</comment>
<dbReference type="AlphaFoldDB" id="A0A177UR28"/>
<reference evidence="7" key="1">
    <citation type="submission" date="2016-04" db="EMBL/GenBank/DDBJ databases">
        <authorList>
            <person name="Nguyen H.D."/>
            <person name="Kesanakurti P."/>
            <person name="Cullis J."/>
            <person name="Levesque C.A."/>
            <person name="Hambleton S."/>
        </authorList>
    </citation>
    <scope>NUCLEOTIDE SEQUENCE</scope>
    <source>
        <strain evidence="7">DAOMC 238032</strain>
    </source>
</reference>
<evidence type="ECO:0000313" key="8">
    <source>
        <dbReference type="Proteomes" id="UP000077671"/>
    </source>
</evidence>
<dbReference type="InterPro" id="IPR007219">
    <property type="entry name" value="XnlR_reg_dom"/>
</dbReference>
<accession>A0A177UR28</accession>
<dbReference type="PANTHER" id="PTHR31001">
    <property type="entry name" value="UNCHARACTERIZED TRANSCRIPTIONAL REGULATORY PROTEIN"/>
    <property type="match status" value="1"/>
</dbReference>
<evidence type="ECO:0000259" key="5">
    <source>
        <dbReference type="PROSITE" id="PS50048"/>
    </source>
</evidence>
<dbReference type="InterPro" id="IPR050613">
    <property type="entry name" value="Sec_Metabolite_Reg"/>
</dbReference>
<feature type="region of interest" description="Disordered" evidence="4">
    <location>
        <begin position="655"/>
        <end position="726"/>
    </location>
</feature>
<dbReference type="GO" id="GO:0000981">
    <property type="term" value="F:DNA-binding transcription factor activity, RNA polymerase II-specific"/>
    <property type="evidence" value="ECO:0007669"/>
    <property type="project" value="InterPro"/>
</dbReference>
<dbReference type="GO" id="GO:0005634">
    <property type="term" value="C:nucleus"/>
    <property type="evidence" value="ECO:0007669"/>
    <property type="project" value="UniProtKB-SubCell"/>
</dbReference>
<dbReference type="InterPro" id="IPR036864">
    <property type="entry name" value="Zn2-C6_fun-type_DNA-bd_sf"/>
</dbReference>
<proteinExistence type="predicted"/>
<dbReference type="Gene3D" id="4.10.240.10">
    <property type="entry name" value="Zn(2)-C6 fungal-type DNA-binding domain"/>
    <property type="match status" value="1"/>
</dbReference>
<dbReference type="PROSITE" id="PS50048">
    <property type="entry name" value="ZN2_CY6_FUNGAL_2"/>
    <property type="match status" value="1"/>
</dbReference>
<feature type="compositionally biased region" description="Polar residues" evidence="4">
    <location>
        <begin position="717"/>
        <end position="726"/>
    </location>
</feature>
<dbReference type="Pfam" id="PF00172">
    <property type="entry name" value="Zn_clus"/>
    <property type="match status" value="1"/>
</dbReference>
<feature type="region of interest" description="Disordered" evidence="4">
    <location>
        <begin position="95"/>
        <end position="125"/>
    </location>
</feature>
<keyword evidence="9" id="KW-1185">Reference proteome</keyword>
<keyword evidence="3" id="KW-0539">Nucleus</keyword>
<dbReference type="EMBL" id="LWDD02000535">
    <property type="protein sequence ID" value="KAE8259235.1"/>
    <property type="molecule type" value="Genomic_DNA"/>
</dbReference>
<dbReference type="CDD" id="cd12148">
    <property type="entry name" value="fungal_TF_MHR"/>
    <property type="match status" value="1"/>
</dbReference>
<feature type="region of interest" description="Disordered" evidence="4">
    <location>
        <begin position="1"/>
        <end position="33"/>
    </location>
</feature>
<dbReference type="SMART" id="SM00066">
    <property type="entry name" value="GAL4"/>
    <property type="match status" value="1"/>
</dbReference>
<evidence type="ECO:0000256" key="2">
    <source>
        <dbReference type="ARBA" id="ARBA00022723"/>
    </source>
</evidence>
<dbReference type="EMBL" id="CAJHJG010003389">
    <property type="protein sequence ID" value="CAD6931155.1"/>
    <property type="molecule type" value="Genomic_DNA"/>
</dbReference>
<evidence type="ECO:0000313" key="7">
    <source>
        <dbReference type="EMBL" id="KAE8259235.1"/>
    </source>
</evidence>
<feature type="compositionally biased region" description="Low complexity" evidence="4">
    <location>
        <begin position="663"/>
        <end position="674"/>
    </location>
</feature>
<evidence type="ECO:0000313" key="9">
    <source>
        <dbReference type="Proteomes" id="UP000836402"/>
    </source>
</evidence>
<reference evidence="6" key="3">
    <citation type="submission" date="2020-10" db="EMBL/GenBank/DDBJ databases">
        <authorList>
            <person name="Sedaghatjoo S."/>
        </authorList>
    </citation>
    <scope>NUCLEOTIDE SEQUENCE</scope>
    <source>
        <strain evidence="6">AZH3</strain>
    </source>
</reference>
<comment type="subcellular location">
    <subcellularLocation>
        <location evidence="1">Nucleus</location>
    </subcellularLocation>
</comment>
<name>A0A177UR28_9BASI</name>